<dbReference type="EMBL" id="REGN01007485">
    <property type="protein sequence ID" value="RNA06121.1"/>
    <property type="molecule type" value="Genomic_DNA"/>
</dbReference>
<evidence type="ECO:0000313" key="7">
    <source>
        <dbReference type="EMBL" id="RNA06121.1"/>
    </source>
</evidence>
<feature type="region of interest" description="Disordered" evidence="6">
    <location>
        <begin position="96"/>
        <end position="148"/>
    </location>
</feature>
<keyword evidence="3" id="KW-0805">Transcription regulation</keyword>
<dbReference type="OrthoDB" id="1232at2759"/>
<protein>
    <submittedName>
        <fullName evidence="7">Transcriptional adapter 3</fullName>
    </submittedName>
</protein>
<sequence>MKGRNKDQGSSKQSVPVPVKQELSFPDVTPLDHVKMCPRYTSVLNRPEGDGVGIEELDSLQMEIESLLVSVIQRNRQLKIETMILDNEKISDNILAPQSSNSTTKASTLNHNSNSSNNLATPKLSSSMLKKTKSFSGKPNIPPVQESPPIVRNKIPDIFWQSVEPYCADITQEDIKYLKNQIEQSESFINSIPKIEPLGTHYSLQWAEDDLNQQVKEGARFPDLDSKSTPTNGLKRKASVSSDQSTKKIEESIDRLNKAQSESLSYGPLTQRLISALIEQNLMTPFDNKLNDYLDRVCTPQSTYLSPKSMAKKFTFNFAGSNMEKKLKKTLIEQGILEPDESEKSELISDDNSEQSQEDGCKDDEIAQEIINIHSELKLVSKQCKERLEELLGKAEQSLARQEIKKKIDSIDKEIINHFEIVKACRISKQPLDDKDKEQVLNLIKERDSLKQQLD</sequence>
<feature type="compositionally biased region" description="Low complexity" evidence="6">
    <location>
        <begin position="106"/>
        <end position="129"/>
    </location>
</feature>
<keyword evidence="5" id="KW-0539">Nucleus</keyword>
<dbReference type="GO" id="GO:0006357">
    <property type="term" value="P:regulation of transcription by RNA polymerase II"/>
    <property type="evidence" value="ECO:0007669"/>
    <property type="project" value="TreeGrafter"/>
</dbReference>
<evidence type="ECO:0000256" key="4">
    <source>
        <dbReference type="ARBA" id="ARBA00023163"/>
    </source>
</evidence>
<evidence type="ECO:0000256" key="1">
    <source>
        <dbReference type="ARBA" id="ARBA00004123"/>
    </source>
</evidence>
<feature type="region of interest" description="Disordered" evidence="6">
    <location>
        <begin position="1"/>
        <end position="23"/>
    </location>
</feature>
<feature type="region of interest" description="Disordered" evidence="6">
    <location>
        <begin position="220"/>
        <end position="247"/>
    </location>
</feature>
<dbReference type="Proteomes" id="UP000276133">
    <property type="component" value="Unassembled WGS sequence"/>
</dbReference>
<dbReference type="GO" id="GO:0005634">
    <property type="term" value="C:nucleus"/>
    <property type="evidence" value="ECO:0007669"/>
    <property type="project" value="UniProtKB-SubCell"/>
</dbReference>
<evidence type="ECO:0000313" key="8">
    <source>
        <dbReference type="Proteomes" id="UP000276133"/>
    </source>
</evidence>
<dbReference type="InterPro" id="IPR019340">
    <property type="entry name" value="Histone_AcTrfase_su3"/>
</dbReference>
<gene>
    <name evidence="7" type="ORF">BpHYR1_023255</name>
</gene>
<organism evidence="7 8">
    <name type="scientific">Brachionus plicatilis</name>
    <name type="common">Marine rotifer</name>
    <name type="synonym">Brachionus muelleri</name>
    <dbReference type="NCBI Taxonomy" id="10195"/>
    <lineage>
        <taxon>Eukaryota</taxon>
        <taxon>Metazoa</taxon>
        <taxon>Spiralia</taxon>
        <taxon>Gnathifera</taxon>
        <taxon>Rotifera</taxon>
        <taxon>Eurotatoria</taxon>
        <taxon>Monogononta</taxon>
        <taxon>Pseudotrocha</taxon>
        <taxon>Ploima</taxon>
        <taxon>Brachionidae</taxon>
        <taxon>Brachionus</taxon>
    </lineage>
</organism>
<feature type="compositionally biased region" description="Acidic residues" evidence="6">
    <location>
        <begin position="348"/>
        <end position="357"/>
    </location>
</feature>
<feature type="region of interest" description="Disordered" evidence="6">
    <location>
        <begin position="341"/>
        <end position="360"/>
    </location>
</feature>
<accession>A0A3M7Q547</accession>
<evidence type="ECO:0000256" key="3">
    <source>
        <dbReference type="ARBA" id="ARBA00023015"/>
    </source>
</evidence>
<evidence type="ECO:0000256" key="5">
    <source>
        <dbReference type="ARBA" id="ARBA00023242"/>
    </source>
</evidence>
<comment type="subcellular location">
    <subcellularLocation>
        <location evidence="1">Nucleus</location>
    </subcellularLocation>
</comment>
<keyword evidence="8" id="KW-1185">Reference proteome</keyword>
<dbReference type="AlphaFoldDB" id="A0A3M7Q547"/>
<reference evidence="7 8" key="1">
    <citation type="journal article" date="2018" name="Sci. Rep.">
        <title>Genomic signatures of local adaptation to the degree of environmental predictability in rotifers.</title>
        <authorList>
            <person name="Franch-Gras L."/>
            <person name="Hahn C."/>
            <person name="Garcia-Roger E.M."/>
            <person name="Carmona M.J."/>
            <person name="Serra M."/>
            <person name="Gomez A."/>
        </authorList>
    </citation>
    <scope>NUCLEOTIDE SEQUENCE [LARGE SCALE GENOMIC DNA]</scope>
    <source>
        <strain evidence="7">HYR1</strain>
    </source>
</reference>
<dbReference type="PANTHER" id="PTHR13556:SF2">
    <property type="entry name" value="TRANSCRIPTIONAL ADAPTER 3"/>
    <property type="match status" value="1"/>
</dbReference>
<comment type="similarity">
    <text evidence="2">Belongs to the NGG1 family.</text>
</comment>
<keyword evidence="4" id="KW-0804">Transcription</keyword>
<proteinExistence type="inferred from homology"/>
<dbReference type="STRING" id="10195.A0A3M7Q547"/>
<comment type="caution">
    <text evidence="7">The sequence shown here is derived from an EMBL/GenBank/DDBJ whole genome shotgun (WGS) entry which is preliminary data.</text>
</comment>
<evidence type="ECO:0000256" key="2">
    <source>
        <dbReference type="ARBA" id="ARBA00005330"/>
    </source>
</evidence>
<dbReference type="GO" id="GO:0000124">
    <property type="term" value="C:SAGA complex"/>
    <property type="evidence" value="ECO:0007669"/>
    <property type="project" value="TreeGrafter"/>
</dbReference>
<dbReference type="Pfam" id="PF10198">
    <property type="entry name" value="Ada3"/>
    <property type="match status" value="1"/>
</dbReference>
<evidence type="ECO:0000256" key="6">
    <source>
        <dbReference type="SAM" id="MobiDB-lite"/>
    </source>
</evidence>
<dbReference type="PANTHER" id="PTHR13556">
    <property type="entry name" value="TRANSCRIPTIONAL ADAPTER 3-RELATED"/>
    <property type="match status" value="1"/>
</dbReference>
<name>A0A3M7Q547_BRAPC</name>
<feature type="compositionally biased region" description="Polar residues" evidence="6">
    <location>
        <begin position="96"/>
        <end position="105"/>
    </location>
</feature>
<dbReference type="GO" id="GO:0003713">
    <property type="term" value="F:transcription coactivator activity"/>
    <property type="evidence" value="ECO:0007669"/>
    <property type="project" value="TreeGrafter"/>
</dbReference>